<dbReference type="InterPro" id="IPR050097">
    <property type="entry name" value="Ferredoxin-NADP_redctase_2"/>
</dbReference>
<comment type="caution">
    <text evidence="6">The sequence shown here is derived from an EMBL/GenBank/DDBJ whole genome shotgun (WGS) entry which is preliminary data.</text>
</comment>
<dbReference type="SUPFAM" id="SSF51905">
    <property type="entry name" value="FAD/NAD(P)-binding domain"/>
    <property type="match status" value="1"/>
</dbReference>
<dbReference type="Gene3D" id="3.50.50.60">
    <property type="entry name" value="FAD/NAD(P)-binding domain"/>
    <property type="match status" value="1"/>
</dbReference>
<keyword evidence="4" id="KW-0560">Oxidoreductase</keyword>
<dbReference type="PRINTS" id="PR00469">
    <property type="entry name" value="PNDRDTASEII"/>
</dbReference>
<reference evidence="6 7" key="1">
    <citation type="submission" date="2020-08" db="EMBL/GenBank/DDBJ databases">
        <title>Genomic Encyclopedia of Type Strains, Phase IV (KMG-IV): sequencing the most valuable type-strain genomes for metagenomic binning, comparative biology and taxonomic classification.</title>
        <authorList>
            <person name="Goeker M."/>
        </authorList>
    </citation>
    <scope>NUCLEOTIDE SEQUENCE [LARGE SCALE GENOMIC DNA]</scope>
    <source>
        <strain evidence="6 7">DSM 5391</strain>
    </source>
</reference>
<dbReference type="RefSeq" id="WP_184525283.1">
    <property type="nucleotide sequence ID" value="NZ_JACHGK010000005.1"/>
</dbReference>
<evidence type="ECO:0000256" key="4">
    <source>
        <dbReference type="ARBA" id="ARBA00023002"/>
    </source>
</evidence>
<protein>
    <submittedName>
        <fullName evidence="6">Thioredoxin reductase</fullName>
    </submittedName>
</protein>
<evidence type="ECO:0000256" key="1">
    <source>
        <dbReference type="ARBA" id="ARBA00001974"/>
    </source>
</evidence>
<evidence type="ECO:0000313" key="6">
    <source>
        <dbReference type="EMBL" id="MBB6445346.1"/>
    </source>
</evidence>
<dbReference type="EMBL" id="JACHGK010000005">
    <property type="protein sequence ID" value="MBB6445346.1"/>
    <property type="molecule type" value="Genomic_DNA"/>
</dbReference>
<organism evidence="6 7">
    <name type="scientific">Bacillus benzoevorans</name>
    <dbReference type="NCBI Taxonomy" id="1456"/>
    <lineage>
        <taxon>Bacteria</taxon>
        <taxon>Bacillati</taxon>
        <taxon>Bacillota</taxon>
        <taxon>Bacilli</taxon>
        <taxon>Bacillales</taxon>
        <taxon>Bacillaceae</taxon>
        <taxon>Bacillus</taxon>
    </lineage>
</organism>
<evidence type="ECO:0000313" key="7">
    <source>
        <dbReference type="Proteomes" id="UP000531594"/>
    </source>
</evidence>
<evidence type="ECO:0000259" key="5">
    <source>
        <dbReference type="Pfam" id="PF07992"/>
    </source>
</evidence>
<keyword evidence="3" id="KW-0285">Flavoprotein</keyword>
<dbReference type="InterPro" id="IPR036188">
    <property type="entry name" value="FAD/NAD-bd_sf"/>
</dbReference>
<feature type="domain" description="FAD/NAD(P)-binding" evidence="5">
    <location>
        <begin position="4"/>
        <end position="117"/>
    </location>
</feature>
<gene>
    <name evidence="6" type="ORF">HNR53_001964</name>
</gene>
<dbReference type="InterPro" id="IPR023753">
    <property type="entry name" value="FAD/NAD-binding_dom"/>
</dbReference>
<sequence length="189" mass="19840">MKADVIVIGGGISGLSAALFTGHAGLKTIVFDAGESQIKKVAKLNNVLGAPGVSGDELLEKYRQQLGDFAEVKSEKVDFLQKEGDTFIVKANGATYEAVRVIIATNVDTALLEAIGLEIAVNENIKSGKIKKVVGVNWEGVTSVPNLYIAGLLTDLPSQVMIAAGQGAAVGVRVAQDATGDKYMWHDVN</sequence>
<comment type="cofactor">
    <cofactor evidence="1">
        <name>FAD</name>
        <dbReference type="ChEBI" id="CHEBI:57692"/>
    </cofactor>
</comment>
<dbReference type="Proteomes" id="UP000531594">
    <property type="component" value="Unassembled WGS sequence"/>
</dbReference>
<dbReference type="AlphaFoldDB" id="A0A7X0LUV4"/>
<accession>A0A7X0LUV4</accession>
<keyword evidence="7" id="KW-1185">Reference proteome</keyword>
<name>A0A7X0LUV4_9BACI</name>
<dbReference type="Pfam" id="PF07992">
    <property type="entry name" value="Pyr_redox_2"/>
    <property type="match status" value="1"/>
</dbReference>
<evidence type="ECO:0000256" key="3">
    <source>
        <dbReference type="ARBA" id="ARBA00022630"/>
    </source>
</evidence>
<dbReference type="PANTHER" id="PTHR48105">
    <property type="entry name" value="THIOREDOXIN REDUCTASE 1-RELATED-RELATED"/>
    <property type="match status" value="1"/>
</dbReference>
<proteinExistence type="predicted"/>
<evidence type="ECO:0000256" key="2">
    <source>
        <dbReference type="ARBA" id="ARBA00011738"/>
    </source>
</evidence>
<dbReference type="GO" id="GO:0016491">
    <property type="term" value="F:oxidoreductase activity"/>
    <property type="evidence" value="ECO:0007669"/>
    <property type="project" value="UniProtKB-KW"/>
</dbReference>
<comment type="subunit">
    <text evidence="2">Homodimer.</text>
</comment>